<feature type="compositionally biased region" description="Basic and acidic residues" evidence="1">
    <location>
        <begin position="310"/>
        <end position="321"/>
    </location>
</feature>
<evidence type="ECO:0000256" key="1">
    <source>
        <dbReference type="SAM" id="MobiDB-lite"/>
    </source>
</evidence>
<feature type="compositionally biased region" description="Polar residues" evidence="1">
    <location>
        <begin position="299"/>
        <end position="309"/>
    </location>
</feature>
<feature type="region of interest" description="Disordered" evidence="1">
    <location>
        <begin position="464"/>
        <end position="483"/>
    </location>
</feature>
<name>A0A061HKI7_BLUGR</name>
<reference evidence="3" key="3">
    <citation type="submission" date="2018-07" db="EMBL/GenBank/DDBJ databases">
        <authorList>
            <person name="Quirk P.G."/>
            <person name="Krulwich T.A."/>
        </authorList>
    </citation>
    <scope>NUCLEOTIDE SEQUENCE</scope>
    <source>
        <strain evidence="3">96224</strain>
    </source>
</reference>
<reference evidence="4" key="1">
    <citation type="journal article" date="2013" name="Nat. Genet.">
        <title>The wheat powdery mildew genome shows the unique evolution of an obligate biotroph.</title>
        <authorList>
            <person name="Wicker T."/>
            <person name="Oberhaensli S."/>
            <person name="Parlange F."/>
            <person name="Buchmann J.P."/>
            <person name="Shatalina M."/>
            <person name="Roffler S."/>
            <person name="Ben-David R."/>
            <person name="Dolezel J."/>
            <person name="Simkova H."/>
            <person name="Schulze-Lefert P."/>
            <person name="Spanu P.D."/>
            <person name="Bruggmann R."/>
            <person name="Amselem J."/>
            <person name="Quesneville H."/>
            <person name="Ver Loren van Themaat E."/>
            <person name="Paape T."/>
            <person name="Shimizu K.K."/>
            <person name="Keller B."/>
        </authorList>
    </citation>
    <scope>NUCLEOTIDE SEQUENCE [LARGE SCALE GENOMIC DNA]</scope>
    <source>
        <strain evidence="4">96224</strain>
    </source>
</reference>
<dbReference type="HOGENOM" id="CLU_545098_0_0_1"/>
<reference evidence="2" key="2">
    <citation type="submission" date="2013-01" db="EMBL/GenBank/DDBJ databases">
        <title>The wheat powdery mildew genome reveals unique evolution of an obligate biotroph.</title>
        <authorList>
            <person name="Oberhaensli S."/>
            <person name="Wicker T."/>
            <person name="Keller B."/>
        </authorList>
    </citation>
    <scope>NUCLEOTIDE SEQUENCE</scope>
    <source>
        <strain evidence="2">96224</strain>
    </source>
</reference>
<protein>
    <submittedName>
        <fullName evidence="3">Bgt-2206</fullName>
    </submittedName>
</protein>
<evidence type="ECO:0000313" key="3">
    <source>
        <dbReference type="EMBL" id="SUZ09413.1"/>
    </source>
</evidence>
<organism evidence="3">
    <name type="scientific">Blumeria graminis f. sp. tritici 96224</name>
    <dbReference type="NCBI Taxonomy" id="1268274"/>
    <lineage>
        <taxon>Eukaryota</taxon>
        <taxon>Fungi</taxon>
        <taxon>Dikarya</taxon>
        <taxon>Ascomycota</taxon>
        <taxon>Pezizomycotina</taxon>
        <taxon>Leotiomycetes</taxon>
        <taxon>Erysiphales</taxon>
        <taxon>Erysiphaceae</taxon>
        <taxon>Blumeria</taxon>
    </lineage>
</organism>
<dbReference type="AlphaFoldDB" id="A0A061HKI7"/>
<evidence type="ECO:0000313" key="4">
    <source>
        <dbReference type="Proteomes" id="UP000053110"/>
    </source>
</evidence>
<feature type="compositionally biased region" description="Polar residues" evidence="1">
    <location>
        <begin position="195"/>
        <end position="214"/>
    </location>
</feature>
<gene>
    <name evidence="2" type="ORF">BGT96224_2206</name>
    <name evidence="3" type="ORF">BGT96224V2_LOCUS2548</name>
</gene>
<dbReference type="OrthoDB" id="76453at2759"/>
<sequence length="500" mass="55527">MAEPIDEARNKRSQMISQRAASILRSNSPISSTGSCHGTVVSNNSTTGLFSDIDEDHANGDVWNSTGQFITSSNDKQINSNNIRSTAKKYSRWEPRSHNAAPLSTSAIASAFPDFTSAGVTSTEEDMIDENISLEFARGTKKFQKHAPNSASIRQLPSNFTLDSNSNTHTPHNNIHGNRVMAEAVPRPIVKDSFKNSTRTTSKLKPEPQVQNNNNEKKPTVHQTSFQRPLTLAGTHQTNRSYVDERRSTRTLQPHVTDDLDNTTCSRDQIITKLSLDDLDQGVHASKLNNKISYQTKSTRFLDSRQQTSRNDKFTPKKESNTSKCHNRNLHHIRPNSPSNSEINATIKSSTSFAVDTQQLDQNPATTNPTQTGTSFLLPSYGHTQQTSTANKGLPIFMAQGRVHNTRLPHDFIDGINVPIDENHIYDMIDIINSQNNKIYSRTGETLQKTDERNDERAVIDVGKQSDSGIGESGSDMSAHSSRKVKIQLMRELTSTLLGQ</sequence>
<evidence type="ECO:0000313" key="2">
    <source>
        <dbReference type="EMBL" id="EPQ65644.1"/>
    </source>
</evidence>
<feature type="region of interest" description="Disordered" evidence="1">
    <location>
        <begin position="192"/>
        <end position="257"/>
    </location>
</feature>
<feature type="compositionally biased region" description="Polar residues" evidence="1">
    <location>
        <begin position="221"/>
        <end position="241"/>
    </location>
</feature>
<dbReference type="EMBL" id="KE375021">
    <property type="protein sequence ID" value="EPQ65644.1"/>
    <property type="molecule type" value="Genomic_DNA"/>
</dbReference>
<dbReference type="EMBL" id="UIGY01000048">
    <property type="protein sequence ID" value="SUZ09413.1"/>
    <property type="molecule type" value="Genomic_DNA"/>
</dbReference>
<dbReference type="Proteomes" id="UP000053110">
    <property type="component" value="Unassembled WGS sequence"/>
</dbReference>
<proteinExistence type="predicted"/>
<feature type="region of interest" description="Disordered" evidence="1">
    <location>
        <begin position="299"/>
        <end position="344"/>
    </location>
</feature>
<accession>A0A061HKI7</accession>
<feature type="compositionally biased region" description="Basic residues" evidence="1">
    <location>
        <begin position="325"/>
        <end position="334"/>
    </location>
</feature>